<organism evidence="1 2">
    <name type="scientific">Anaeromyxobacter oryzae</name>
    <dbReference type="NCBI Taxonomy" id="2918170"/>
    <lineage>
        <taxon>Bacteria</taxon>
        <taxon>Pseudomonadati</taxon>
        <taxon>Myxococcota</taxon>
        <taxon>Myxococcia</taxon>
        <taxon>Myxococcales</taxon>
        <taxon>Cystobacterineae</taxon>
        <taxon>Anaeromyxobacteraceae</taxon>
        <taxon>Anaeromyxobacter</taxon>
    </lineage>
</organism>
<gene>
    <name evidence="1" type="ORF">AMOR_41170</name>
</gene>
<evidence type="ECO:0000313" key="1">
    <source>
        <dbReference type="EMBL" id="BDG05121.1"/>
    </source>
</evidence>
<dbReference type="Proteomes" id="UP001162891">
    <property type="component" value="Chromosome"/>
</dbReference>
<dbReference type="EMBL" id="AP025591">
    <property type="protein sequence ID" value="BDG05121.1"/>
    <property type="molecule type" value="Genomic_DNA"/>
</dbReference>
<reference evidence="2" key="1">
    <citation type="journal article" date="2022" name="Int. J. Syst. Evol. Microbiol.">
        <title>Anaeromyxobacter oryzae sp. nov., Anaeromyxobacter diazotrophicus sp. nov. and Anaeromyxobacter paludicola sp. nov., isolated from paddy soils.</title>
        <authorList>
            <person name="Itoh H."/>
            <person name="Xu Z."/>
            <person name="Mise K."/>
            <person name="Masuda Y."/>
            <person name="Ushijima N."/>
            <person name="Hayakawa C."/>
            <person name="Shiratori Y."/>
            <person name="Senoo K."/>
        </authorList>
    </citation>
    <scope>NUCLEOTIDE SEQUENCE [LARGE SCALE GENOMIC DNA]</scope>
    <source>
        <strain evidence="2">Red232</strain>
    </source>
</reference>
<sequence>MTRCPTELELETYLVAPSRSNLEPHLAACSRCRDEVGAMRQLGEDFRRDVFPRTVDAVVAGSRGTRLPRWGLVAASLSAAAAAAILLVTVRSRSEYVGVKGGDLGLTVFVKDAAGTRAARDGEPVQANAAVRFRVRPARACRLVVLSVDGAGQVSRLFPASGDAAADVATAATLPGGAVLDGRPGPERIFAVCSKAPLAYPEVERAARAAAAGGDAAVRSTSALAGLPRDATQATLLVEKRP</sequence>
<dbReference type="RefSeq" id="WP_248353671.1">
    <property type="nucleotide sequence ID" value="NZ_AP025591.1"/>
</dbReference>
<evidence type="ECO:0000313" key="2">
    <source>
        <dbReference type="Proteomes" id="UP001162891"/>
    </source>
</evidence>
<evidence type="ECO:0008006" key="3">
    <source>
        <dbReference type="Google" id="ProtNLM"/>
    </source>
</evidence>
<accession>A0ABN6MW27</accession>
<keyword evidence="2" id="KW-1185">Reference proteome</keyword>
<name>A0ABN6MW27_9BACT</name>
<protein>
    <recommendedName>
        <fullName evidence="3">DUF4384 domain-containing protein</fullName>
    </recommendedName>
</protein>
<proteinExistence type="predicted"/>